<dbReference type="EMBL" id="LC373201">
    <property type="protein sequence ID" value="BBK03724.1"/>
    <property type="molecule type" value="Genomic_DNA"/>
</dbReference>
<name>A0A4P2WVJ7_9CAUD</name>
<dbReference type="KEGG" id="vg:55806155"/>
<accession>A0A4P2WVJ7</accession>
<protein>
    <submittedName>
        <fullName evidence="1">Uncharacterized protein</fullName>
    </submittedName>
</protein>
<keyword evidence="2" id="KW-1185">Reference proteome</keyword>
<organism evidence="1 2">
    <name type="scientific">Enterobacter phage EspM4VN</name>
    <dbReference type="NCBI Taxonomy" id="2137745"/>
    <lineage>
        <taxon>Viruses</taxon>
        <taxon>Duplodnaviria</taxon>
        <taxon>Heunggongvirae</taxon>
        <taxon>Uroviricota</taxon>
        <taxon>Caudoviricetes</taxon>
        <taxon>Pantevenvirales</taxon>
        <taxon>Ackermannviridae</taxon>
        <taxon>Aglimvirinae</taxon>
        <taxon>Agtrevirus</taxon>
        <taxon>Agtrevirus EM4</taxon>
    </lineage>
</organism>
<dbReference type="GeneID" id="55806155"/>
<dbReference type="Proteomes" id="UP000248666">
    <property type="component" value="Segment"/>
</dbReference>
<sequence length="61" mass="6696">MKKKYRVLISVVSGNGVSTEIVECASIEEADDICYHVSMDASYFNSTTGAIMTTTKLYHEG</sequence>
<reference evidence="1 2" key="1">
    <citation type="submission" date="2018-02" db="EMBL/GenBank/DDBJ databases">
        <title>Isolation and characterization of bacteriophage of Enterobacter asburiae, a cause of soft rot disease of plants in Vietnam.</title>
        <authorList>
            <person name="Doi K."/>
            <person name="Nagayoshi Y."/>
            <person name="Fujino Y."/>
            <person name="Thanh N.C."/>
        </authorList>
    </citation>
    <scope>NUCLEOTIDE SEQUENCE [LARGE SCALE GENOMIC DNA]</scope>
</reference>
<evidence type="ECO:0000313" key="2">
    <source>
        <dbReference type="Proteomes" id="UP000248666"/>
    </source>
</evidence>
<proteinExistence type="predicted"/>
<evidence type="ECO:0000313" key="1">
    <source>
        <dbReference type="EMBL" id="BBK03724.1"/>
    </source>
</evidence>
<dbReference type="RefSeq" id="YP_009876940.1">
    <property type="nucleotide sequence ID" value="NC_049384.1"/>
</dbReference>